<dbReference type="AlphaFoldDB" id="A0A841PX62"/>
<dbReference type="PANTHER" id="PTHR35146">
    <property type="entry name" value="UPF0178 PROTEIN YAII"/>
    <property type="match status" value="1"/>
</dbReference>
<comment type="caution">
    <text evidence="3">The sequence shown here is derived from an EMBL/GenBank/DDBJ whole genome shotgun (WGS) entry which is preliminary data.</text>
</comment>
<evidence type="ECO:0000256" key="1">
    <source>
        <dbReference type="ARBA" id="ARBA00008522"/>
    </source>
</evidence>
<dbReference type="HAMAP" id="MF_00489">
    <property type="entry name" value="UPF0178"/>
    <property type="match status" value="1"/>
</dbReference>
<dbReference type="EMBL" id="JACHHJ010000001">
    <property type="protein sequence ID" value="MBB6448535.1"/>
    <property type="molecule type" value="Genomic_DNA"/>
</dbReference>
<dbReference type="Pfam" id="PF02639">
    <property type="entry name" value="DUF188"/>
    <property type="match status" value="1"/>
</dbReference>
<dbReference type="InterPro" id="IPR003791">
    <property type="entry name" value="UPF0178"/>
</dbReference>
<dbReference type="Proteomes" id="UP000568839">
    <property type="component" value="Unassembled WGS sequence"/>
</dbReference>
<evidence type="ECO:0000313" key="4">
    <source>
        <dbReference type="Proteomes" id="UP000568839"/>
    </source>
</evidence>
<evidence type="ECO:0000256" key="2">
    <source>
        <dbReference type="HAMAP-Rule" id="MF_00489"/>
    </source>
</evidence>
<dbReference type="PANTHER" id="PTHR35146:SF1">
    <property type="entry name" value="UPF0178 PROTEIN YAII"/>
    <property type="match status" value="1"/>
</dbReference>
<comment type="similarity">
    <text evidence="1 2">Belongs to the UPF0178 family.</text>
</comment>
<reference evidence="3 4" key="1">
    <citation type="submission" date="2020-08" db="EMBL/GenBank/DDBJ databases">
        <title>Genomic Encyclopedia of Type Strains, Phase IV (KMG-IV): sequencing the most valuable type-strain genomes for metagenomic binning, comparative biology and taxonomic classification.</title>
        <authorList>
            <person name="Goeker M."/>
        </authorList>
    </citation>
    <scope>NUCLEOTIDE SEQUENCE [LARGE SCALE GENOMIC DNA]</scope>
    <source>
        <strain evidence="3 4">DSM 21769</strain>
    </source>
</reference>
<organism evidence="3 4">
    <name type="scientific">Geomicrobium halophilum</name>
    <dbReference type="NCBI Taxonomy" id="549000"/>
    <lineage>
        <taxon>Bacteria</taxon>
        <taxon>Bacillati</taxon>
        <taxon>Bacillota</taxon>
        <taxon>Bacilli</taxon>
        <taxon>Bacillales</taxon>
        <taxon>Geomicrobium</taxon>
    </lineage>
</organism>
<protein>
    <recommendedName>
        <fullName evidence="2">UPF0178 protein HNR44_000484</fullName>
    </recommendedName>
</protein>
<gene>
    <name evidence="3" type="ORF">HNR44_000484</name>
</gene>
<accession>A0A841PX62</accession>
<sequence>MWIYVDADACPVKDVVIEEAQKVRVPVVLVKSYAHFSPEDDPAGVQSIYVDTGADSVDYRIMELAEEKDVIITQDYGLAALGLAKNCAVAHHKGFLFTNENIDELLTNRHAHSKIRRSGQKTKGPKPFTTEDRAHFRKLFKDLLQS</sequence>
<name>A0A841PX62_9BACL</name>
<evidence type="ECO:0000313" key="3">
    <source>
        <dbReference type="EMBL" id="MBB6448535.1"/>
    </source>
</evidence>
<keyword evidence="4" id="KW-1185">Reference proteome</keyword>
<dbReference type="RefSeq" id="WP_184402517.1">
    <property type="nucleotide sequence ID" value="NZ_JACHHJ010000001.1"/>
</dbReference>
<dbReference type="NCBIfam" id="NF001095">
    <property type="entry name" value="PRK00124.1"/>
    <property type="match status" value="1"/>
</dbReference>
<proteinExistence type="inferred from homology"/>